<comment type="similarity">
    <text evidence="8">Belongs to the peptidase M24A family. Methionine aminopeptidase archaeal type 2 subfamily.</text>
</comment>
<comment type="cofactor">
    <cofactor evidence="8">
        <name>Co(2+)</name>
        <dbReference type="ChEBI" id="CHEBI:48828"/>
    </cofactor>
    <cofactor evidence="8">
        <name>Zn(2+)</name>
        <dbReference type="ChEBI" id="CHEBI:29105"/>
    </cofactor>
    <cofactor evidence="8">
        <name>Mn(2+)</name>
        <dbReference type="ChEBI" id="CHEBI:29035"/>
    </cofactor>
    <cofactor evidence="8">
        <name>Fe(2+)</name>
        <dbReference type="ChEBI" id="CHEBI:29033"/>
    </cofactor>
    <text evidence="8">Binds 2 divalent metal cations per subunit. Has a high-affinity and a low affinity metal-binding site. The true nature of the physiological cofactor is under debate. The enzyme is active with cobalt, zinc, manganese or divalent iron ions. Most likely, methionine aminopeptidases function as mononuclear Fe(2+)-metalloproteases under physiological conditions, and the catalytically relevant metal-binding site has been assigned to the histidine-containing high-affinity site.</text>
</comment>
<evidence type="ECO:0000256" key="9">
    <source>
        <dbReference type="RuleBase" id="RU003653"/>
    </source>
</evidence>
<dbReference type="AlphaFoldDB" id="A0A1F2PBL5"/>
<dbReference type="EMBL" id="LYOS01000001">
    <property type="protein sequence ID" value="OFV68717.1"/>
    <property type="molecule type" value="Genomic_DNA"/>
</dbReference>
<dbReference type="GO" id="GO:0046872">
    <property type="term" value="F:metal ion binding"/>
    <property type="evidence" value="ECO:0007669"/>
    <property type="project" value="UniProtKB-UniRule"/>
</dbReference>
<comment type="function">
    <text evidence="8 9">Removes the N-terminal methionine from nascent proteins. The N-terminal methionine is often cleaved when the second residue in the primary sequence is small and uncharged (Met-Ala-, Cys, Gly, Pro, Ser, Thr, or Val).</text>
</comment>
<dbReference type="PANTHER" id="PTHR45777:SF2">
    <property type="entry name" value="METHIONINE AMINOPEPTIDASE 2"/>
    <property type="match status" value="1"/>
</dbReference>
<evidence type="ECO:0000256" key="2">
    <source>
        <dbReference type="ARBA" id="ARBA00001936"/>
    </source>
</evidence>
<dbReference type="InterPro" id="IPR001714">
    <property type="entry name" value="Pept_M24_MAP"/>
</dbReference>
<dbReference type="InterPro" id="IPR036388">
    <property type="entry name" value="WH-like_DNA-bd_sf"/>
</dbReference>
<dbReference type="Pfam" id="PF00557">
    <property type="entry name" value="Peptidase_M24"/>
    <property type="match status" value="1"/>
</dbReference>
<protein>
    <recommendedName>
        <fullName evidence="8 9">Methionine aminopeptidase</fullName>
        <shortName evidence="8">MAP</shortName>
        <shortName evidence="8">MetAP</shortName>
        <ecNumber evidence="8 9">3.4.11.18</ecNumber>
    </recommendedName>
    <alternativeName>
        <fullName evidence="8">Peptidase M</fullName>
    </alternativeName>
</protein>
<evidence type="ECO:0000313" key="11">
    <source>
        <dbReference type="EMBL" id="OFV68717.1"/>
    </source>
</evidence>
<evidence type="ECO:0000256" key="4">
    <source>
        <dbReference type="ARBA" id="ARBA00022438"/>
    </source>
</evidence>
<dbReference type="CDD" id="cd01088">
    <property type="entry name" value="MetAP2"/>
    <property type="match status" value="1"/>
</dbReference>
<dbReference type="Gene3D" id="1.10.10.10">
    <property type="entry name" value="Winged helix-like DNA-binding domain superfamily/Winged helix DNA-binding domain"/>
    <property type="match status" value="1"/>
</dbReference>
<gene>
    <name evidence="8" type="primary">map</name>
    <name evidence="11" type="ORF">SCAL_000393</name>
</gene>
<dbReference type="PATRIC" id="fig|1838285.3.peg.398"/>
<feature type="domain" description="Peptidase M24" evidence="10">
    <location>
        <begin position="10"/>
        <end position="198"/>
    </location>
</feature>
<comment type="cofactor">
    <cofactor evidence="2">
        <name>Mn(2+)</name>
        <dbReference type="ChEBI" id="CHEBI:29035"/>
    </cofactor>
</comment>
<dbReference type="InterPro" id="IPR028595">
    <property type="entry name" value="MetAP_archaeal"/>
</dbReference>
<keyword evidence="6 8" id="KW-0479">Metal-binding</keyword>
<evidence type="ECO:0000259" key="10">
    <source>
        <dbReference type="Pfam" id="PF00557"/>
    </source>
</evidence>
<comment type="subunit">
    <text evidence="8">Monomer.</text>
</comment>
<dbReference type="SUPFAM" id="SSF46785">
    <property type="entry name" value="Winged helix' DNA-binding domain"/>
    <property type="match status" value="1"/>
</dbReference>
<organism evidence="11 12">
    <name type="scientific">Candidatus Syntropharchaeum caldarium</name>
    <dbReference type="NCBI Taxonomy" id="1838285"/>
    <lineage>
        <taxon>Archaea</taxon>
        <taxon>Methanobacteriati</taxon>
        <taxon>Methanobacteriota</taxon>
        <taxon>Stenosarchaea group</taxon>
        <taxon>Methanomicrobia</taxon>
        <taxon>Methanosarcinales</taxon>
        <taxon>ANME-2 cluster</taxon>
        <taxon>Candidatus Syntropharchaeum</taxon>
    </lineage>
</organism>
<keyword evidence="7 8" id="KW-0378">Hydrolase</keyword>
<dbReference type="PRINTS" id="PR00599">
    <property type="entry name" value="MAPEPTIDASE"/>
</dbReference>
<dbReference type="InterPro" id="IPR036005">
    <property type="entry name" value="Creatinase/aminopeptidase-like"/>
</dbReference>
<keyword evidence="12" id="KW-1185">Reference proteome</keyword>
<evidence type="ECO:0000256" key="1">
    <source>
        <dbReference type="ARBA" id="ARBA00000294"/>
    </source>
</evidence>
<dbReference type="GO" id="GO:0070006">
    <property type="term" value="F:metalloaminopeptidase activity"/>
    <property type="evidence" value="ECO:0007669"/>
    <property type="project" value="UniProtKB-UniRule"/>
</dbReference>
<evidence type="ECO:0000256" key="3">
    <source>
        <dbReference type="ARBA" id="ARBA00001954"/>
    </source>
</evidence>
<feature type="binding site" evidence="8">
    <location>
        <position position="278"/>
    </location>
    <ligand>
        <name>a divalent metal cation</name>
        <dbReference type="ChEBI" id="CHEBI:60240"/>
        <label>2</label>
        <note>catalytic</note>
    </ligand>
</feature>
<evidence type="ECO:0000256" key="7">
    <source>
        <dbReference type="ARBA" id="ARBA00022801"/>
    </source>
</evidence>
<feature type="binding site" evidence="8">
    <location>
        <position position="190"/>
    </location>
    <ligand>
        <name>a divalent metal cation</name>
        <dbReference type="ChEBI" id="CHEBI:60240"/>
        <label>2</label>
        <note>catalytic</note>
    </ligand>
</feature>
<feature type="binding site" evidence="8">
    <location>
        <position position="98"/>
    </location>
    <ligand>
        <name>a divalent metal cation</name>
        <dbReference type="ChEBI" id="CHEBI:60240"/>
        <label>2</label>
        <note>catalytic</note>
    </ligand>
</feature>
<dbReference type="SUPFAM" id="SSF55920">
    <property type="entry name" value="Creatinase/aminopeptidase"/>
    <property type="match status" value="1"/>
</dbReference>
<evidence type="ECO:0000256" key="8">
    <source>
        <dbReference type="HAMAP-Rule" id="MF_01975"/>
    </source>
</evidence>
<dbReference type="GO" id="GO:0004239">
    <property type="term" value="F:initiator methionyl aminopeptidase activity"/>
    <property type="evidence" value="ECO:0007669"/>
    <property type="project" value="UniProtKB-UniRule"/>
</dbReference>
<comment type="cofactor">
    <cofactor evidence="3">
        <name>Fe(2+)</name>
        <dbReference type="ChEBI" id="CHEBI:29033"/>
    </cofactor>
</comment>
<feature type="binding site" evidence="8">
    <location>
        <position position="165"/>
    </location>
    <ligand>
        <name>substrate</name>
    </ligand>
</feature>
<dbReference type="STRING" id="1838285.SCAL_000393"/>
<dbReference type="NCBIfam" id="TIGR00501">
    <property type="entry name" value="met_pdase_II"/>
    <property type="match status" value="1"/>
</dbReference>
<accession>A0A1F2PBL5</accession>
<keyword evidence="4 8" id="KW-0031">Aminopeptidase</keyword>
<keyword evidence="5 8" id="KW-0645">Protease</keyword>
<dbReference type="GO" id="GO:0005737">
    <property type="term" value="C:cytoplasm"/>
    <property type="evidence" value="ECO:0007669"/>
    <property type="project" value="TreeGrafter"/>
</dbReference>
<feature type="binding site" evidence="8">
    <location>
        <position position="87"/>
    </location>
    <ligand>
        <name>a divalent metal cation</name>
        <dbReference type="ChEBI" id="CHEBI:60240"/>
        <label>1</label>
    </ligand>
</feature>
<comment type="caution">
    <text evidence="11">The sequence shown here is derived from an EMBL/GenBank/DDBJ whole genome shotgun (WGS) entry which is preliminary data.</text>
</comment>
<evidence type="ECO:0000256" key="5">
    <source>
        <dbReference type="ARBA" id="ARBA00022670"/>
    </source>
</evidence>
<sequence>MKDLDEALDKHRRAGKILAEVKNKAKGKVIVGGKLLDVAEFIESEILKSGAEPAFPCNISIDDVAAHATPEKNDEQVFEEGMVVKIDLGAHIDGYIADTAFTVDLGDHPELVEASRKAVENAVEIIHAGVNTSEIGAVIEDTINSFGFKPVANLTGHGLSRYTQHAPPSIPNVRHHHGTELKAGDVIAIEPFATDGIGRVGDKGKTEIYSFTTSKPIRSRHARELLNLISPYKTLPFAKRWIDMKRLDLALRELERAKILHGYPILKEVGGGTISQAEETMIVMEEGCEVITV</sequence>
<dbReference type="GO" id="GO:0006508">
    <property type="term" value="P:proteolysis"/>
    <property type="evidence" value="ECO:0007669"/>
    <property type="project" value="UniProtKB-KW"/>
</dbReference>
<dbReference type="HAMAP" id="MF_01975">
    <property type="entry name" value="MetAP_2_arc"/>
    <property type="match status" value="1"/>
</dbReference>
<dbReference type="InterPro" id="IPR002468">
    <property type="entry name" value="Pept_M24A_MAP2"/>
</dbReference>
<feature type="binding site" evidence="8">
    <location>
        <position position="98"/>
    </location>
    <ligand>
        <name>a divalent metal cation</name>
        <dbReference type="ChEBI" id="CHEBI:60240"/>
        <label>1</label>
    </ligand>
</feature>
<feature type="binding site" evidence="8">
    <location>
        <position position="278"/>
    </location>
    <ligand>
        <name>a divalent metal cation</name>
        <dbReference type="ChEBI" id="CHEBI:60240"/>
        <label>1</label>
    </ligand>
</feature>
<dbReference type="InterPro" id="IPR000994">
    <property type="entry name" value="Pept_M24"/>
</dbReference>
<name>A0A1F2PBL5_9EURY</name>
<evidence type="ECO:0000313" key="12">
    <source>
        <dbReference type="Proteomes" id="UP000186940"/>
    </source>
</evidence>
<reference evidence="11" key="1">
    <citation type="submission" date="2016-05" db="EMBL/GenBank/DDBJ databases">
        <title>Microbial consortia oxidize butane by reversing methanogenesis.</title>
        <authorList>
            <person name="Laso-Perez R."/>
            <person name="Richter M."/>
            <person name="Wegener G."/>
            <person name="Musat F."/>
        </authorList>
    </citation>
    <scope>NUCLEOTIDE SEQUENCE [LARGE SCALE GENOMIC DNA]</scope>
    <source>
        <strain evidence="11">BOX2</strain>
    </source>
</reference>
<dbReference type="InterPro" id="IPR036390">
    <property type="entry name" value="WH_DNA-bd_sf"/>
</dbReference>
<dbReference type="PANTHER" id="PTHR45777">
    <property type="entry name" value="METHIONINE AMINOPEPTIDASE 2"/>
    <property type="match status" value="1"/>
</dbReference>
<feature type="binding site" evidence="8">
    <location>
        <position position="67"/>
    </location>
    <ligand>
        <name>substrate</name>
    </ligand>
</feature>
<dbReference type="Gene3D" id="3.90.230.10">
    <property type="entry name" value="Creatinase/methionine aminopeptidase superfamily"/>
    <property type="match status" value="1"/>
</dbReference>
<dbReference type="Proteomes" id="UP000186940">
    <property type="component" value="Unassembled WGS sequence"/>
</dbReference>
<dbReference type="EC" id="3.4.11.18" evidence="8 9"/>
<comment type="catalytic activity">
    <reaction evidence="1 8 9">
        <text>Release of N-terminal amino acids, preferentially methionine, from peptides and arylamides.</text>
        <dbReference type="EC" id="3.4.11.18"/>
    </reaction>
</comment>
<feature type="binding site" evidence="8">
    <location>
        <position position="157"/>
    </location>
    <ligand>
        <name>a divalent metal cation</name>
        <dbReference type="ChEBI" id="CHEBI:60240"/>
        <label>2</label>
        <note>catalytic</note>
    </ligand>
</feature>
<dbReference type="InterPro" id="IPR050247">
    <property type="entry name" value="Met_Aminopeptidase_Type2"/>
</dbReference>
<evidence type="ECO:0000256" key="6">
    <source>
        <dbReference type="ARBA" id="ARBA00022723"/>
    </source>
</evidence>
<proteinExistence type="inferred from homology"/>